<reference evidence="1 2" key="1">
    <citation type="submission" date="2013-04" db="EMBL/GenBank/DDBJ databases">
        <title>Oceanicola sp. 22II1-22F33 Genome Sequencing.</title>
        <authorList>
            <person name="Lai Q."/>
            <person name="Li G."/>
            <person name="Shao Z."/>
        </authorList>
    </citation>
    <scope>NUCLEOTIDE SEQUENCE [LARGE SCALE GENOMIC DNA]</scope>
    <source>
        <strain evidence="1 2">22II1-22F33</strain>
    </source>
</reference>
<proteinExistence type="predicted"/>
<keyword evidence="2" id="KW-1185">Reference proteome</keyword>
<dbReference type="SUPFAM" id="SSF52540">
    <property type="entry name" value="P-loop containing nucleoside triphosphate hydrolases"/>
    <property type="match status" value="1"/>
</dbReference>
<dbReference type="Proteomes" id="UP000215377">
    <property type="component" value="Unassembled WGS sequence"/>
</dbReference>
<dbReference type="EMBL" id="AQQR01000018">
    <property type="protein sequence ID" value="OWU69006.1"/>
    <property type="molecule type" value="Genomic_DNA"/>
</dbReference>
<evidence type="ECO:0000313" key="2">
    <source>
        <dbReference type="Proteomes" id="UP000215377"/>
    </source>
</evidence>
<evidence type="ECO:0000313" key="1">
    <source>
        <dbReference type="EMBL" id="OWU69006.1"/>
    </source>
</evidence>
<accession>A0A225NCI3</accession>
<dbReference type="OrthoDB" id="981509at2"/>
<dbReference type="AlphaFoldDB" id="A0A225NCI3"/>
<name>A0A225NCI3_9RHOB</name>
<comment type="caution">
    <text evidence="1">The sequence shown here is derived from an EMBL/GenBank/DDBJ whole genome shotgun (WGS) entry which is preliminary data.</text>
</comment>
<protein>
    <recommendedName>
        <fullName evidence="3">Sulfotransferase domain-containing protein</fullName>
    </recommendedName>
</protein>
<sequence length="335" mass="37886">MNSPKTQAARKLPTLDTANLPPLPKVSLKRRVRAAALQVYARLRPHAPEQALVLSAEPRGGSTWVGELLESEGKVATVWEPLHIRRVPVARQAGFTWRQFIPADADWPEARELMARILSGQVVNDWTSSGSSLGDHLRAERLLVKFCRANACLPWLARQFDFERKPLFFLRHPFAIAASQAEMANFPFGQVVETITECPFAEARQEHVPFLQSLETVEERAVASWCLSNTATLNDPDAEKLWVTMCYENLILSPEQELERLYSTWGQPVPDRVLSQVRRPSRMTQDNALQASPEAQVRKWRDSFSDAQIARMQAVLDHFNIRIYGSDPMPALSHA</sequence>
<evidence type="ECO:0008006" key="3">
    <source>
        <dbReference type="Google" id="ProtNLM"/>
    </source>
</evidence>
<dbReference type="RefSeq" id="WP_088652280.1">
    <property type="nucleotide sequence ID" value="NZ_AQQR01000018.1"/>
</dbReference>
<dbReference type="Gene3D" id="3.40.50.300">
    <property type="entry name" value="P-loop containing nucleotide triphosphate hydrolases"/>
    <property type="match status" value="1"/>
</dbReference>
<gene>
    <name evidence="1" type="ORF">ATO3_23125</name>
</gene>
<organism evidence="1 2">
    <name type="scientific">Marinibacterium profundimaris</name>
    <dbReference type="NCBI Taxonomy" id="1679460"/>
    <lineage>
        <taxon>Bacteria</taxon>
        <taxon>Pseudomonadati</taxon>
        <taxon>Pseudomonadota</taxon>
        <taxon>Alphaproteobacteria</taxon>
        <taxon>Rhodobacterales</taxon>
        <taxon>Paracoccaceae</taxon>
        <taxon>Marinibacterium</taxon>
    </lineage>
</organism>
<dbReference type="InterPro" id="IPR027417">
    <property type="entry name" value="P-loop_NTPase"/>
</dbReference>